<comment type="caution">
    <text evidence="1">The sequence shown here is derived from an EMBL/GenBank/DDBJ whole genome shotgun (WGS) entry which is preliminary data.</text>
</comment>
<protein>
    <submittedName>
        <fullName evidence="1">IS5/IS1182 family transposase</fullName>
    </submittedName>
</protein>
<evidence type="ECO:0000313" key="1">
    <source>
        <dbReference type="EMBL" id="RMX25042.1"/>
    </source>
</evidence>
<name>A0A3M6SC83_LIMRT</name>
<sequence>HMKRDFGIRRTHLRGQRAVENDIGLALMALNLTKFGQSISRLETNFINNLKSGLRFLNRSKIIVRILLFENQKLIVNSQPLLFYVNIEKI</sequence>
<organism evidence="1 2">
    <name type="scientific">Limosilactobacillus reuteri</name>
    <name type="common">Lactobacillus reuteri</name>
    <dbReference type="NCBI Taxonomy" id="1598"/>
    <lineage>
        <taxon>Bacteria</taxon>
        <taxon>Bacillati</taxon>
        <taxon>Bacillota</taxon>
        <taxon>Bacilli</taxon>
        <taxon>Lactobacillales</taxon>
        <taxon>Lactobacillaceae</taxon>
        <taxon>Limosilactobacillus</taxon>
    </lineage>
</organism>
<accession>A0A3M6SC83</accession>
<feature type="non-terminal residue" evidence="1">
    <location>
        <position position="1"/>
    </location>
</feature>
<dbReference type="EMBL" id="PTLS01000031">
    <property type="protein sequence ID" value="RMX25042.1"/>
    <property type="molecule type" value="Genomic_DNA"/>
</dbReference>
<gene>
    <name evidence="1" type="ORF">C5O77_06525</name>
</gene>
<proteinExistence type="predicted"/>
<dbReference type="Proteomes" id="UP000276940">
    <property type="component" value="Unassembled WGS sequence"/>
</dbReference>
<dbReference type="AlphaFoldDB" id="A0A3M6SC83"/>
<evidence type="ECO:0000313" key="2">
    <source>
        <dbReference type="Proteomes" id="UP000276940"/>
    </source>
</evidence>
<reference evidence="1 2" key="1">
    <citation type="journal article" date="2018" name="J Appl Environ Microbiol">
        <title>The gut symbionts Lactobacillus reuteri R2lc and 2010 encode a polyketide synthase cluster that activates the mammalian aryl-hydrocarbon receptor.</title>
        <authorList>
            <person name="Ozcam M."/>
            <person name="Roos S."/>
            <person name="Van Pijkeren J.P."/>
        </authorList>
    </citation>
    <scope>NUCLEOTIDE SEQUENCE [LARGE SCALE GENOMIC DNA]</scope>
    <source>
        <strain evidence="1 2">R2lc</strain>
    </source>
</reference>